<accession>A0A4W5JUL1</accession>
<proteinExistence type="predicted"/>
<dbReference type="PANTHER" id="PTHR12241:SF161">
    <property type="entry name" value="TUBULIN POLYGLUTAMYLASE TTLL6"/>
    <property type="match status" value="1"/>
</dbReference>
<keyword evidence="2" id="KW-1185">Reference proteome</keyword>
<evidence type="ECO:0000313" key="2">
    <source>
        <dbReference type="Proteomes" id="UP000314982"/>
    </source>
</evidence>
<dbReference type="Ensembl" id="ENSHHUT00000003561.1">
    <property type="protein sequence ID" value="ENSHHUP00000003439.1"/>
    <property type="gene ID" value="ENSHHUG00000002183.1"/>
</dbReference>
<protein>
    <submittedName>
        <fullName evidence="1">Uncharacterized protein</fullName>
    </submittedName>
</protein>
<dbReference type="AlphaFoldDB" id="A0A4W5JUL1"/>
<dbReference type="GO" id="GO:0036064">
    <property type="term" value="C:ciliary basal body"/>
    <property type="evidence" value="ECO:0007669"/>
    <property type="project" value="TreeGrafter"/>
</dbReference>
<dbReference type="Proteomes" id="UP000314982">
    <property type="component" value="Unassembled WGS sequence"/>
</dbReference>
<dbReference type="GO" id="GO:0070740">
    <property type="term" value="F:tubulin-glutamic acid ligase activity"/>
    <property type="evidence" value="ECO:0007669"/>
    <property type="project" value="TreeGrafter"/>
</dbReference>
<dbReference type="GO" id="GO:0000226">
    <property type="term" value="P:microtubule cytoskeleton organization"/>
    <property type="evidence" value="ECO:0007669"/>
    <property type="project" value="TreeGrafter"/>
</dbReference>
<reference evidence="1" key="2">
    <citation type="submission" date="2025-08" db="UniProtKB">
        <authorList>
            <consortium name="Ensembl"/>
        </authorList>
    </citation>
    <scope>IDENTIFICATION</scope>
</reference>
<evidence type="ECO:0000313" key="1">
    <source>
        <dbReference type="Ensembl" id="ENSHHUP00000003439.1"/>
    </source>
</evidence>
<name>A0A4W5JUL1_9TELE</name>
<dbReference type="STRING" id="62062.ENSHHUP00000003439"/>
<dbReference type="GO" id="GO:0015631">
    <property type="term" value="F:tubulin binding"/>
    <property type="evidence" value="ECO:0007669"/>
    <property type="project" value="TreeGrafter"/>
</dbReference>
<dbReference type="PANTHER" id="PTHR12241">
    <property type="entry name" value="TUBULIN POLYGLUTAMYLASE"/>
    <property type="match status" value="1"/>
</dbReference>
<reference evidence="2" key="1">
    <citation type="submission" date="2018-06" db="EMBL/GenBank/DDBJ databases">
        <title>Genome assembly of Danube salmon.</title>
        <authorList>
            <person name="Macqueen D.J."/>
            <person name="Gundappa M.K."/>
        </authorList>
    </citation>
    <scope>NUCLEOTIDE SEQUENCE [LARGE SCALE GENOMIC DNA]</scope>
</reference>
<organism evidence="1 2">
    <name type="scientific">Hucho hucho</name>
    <name type="common">huchen</name>
    <dbReference type="NCBI Taxonomy" id="62062"/>
    <lineage>
        <taxon>Eukaryota</taxon>
        <taxon>Metazoa</taxon>
        <taxon>Chordata</taxon>
        <taxon>Craniata</taxon>
        <taxon>Vertebrata</taxon>
        <taxon>Euteleostomi</taxon>
        <taxon>Actinopterygii</taxon>
        <taxon>Neopterygii</taxon>
        <taxon>Teleostei</taxon>
        <taxon>Protacanthopterygii</taxon>
        <taxon>Salmoniformes</taxon>
        <taxon>Salmonidae</taxon>
        <taxon>Salmoninae</taxon>
        <taxon>Hucho</taxon>
    </lineage>
</organism>
<sequence length="77" mass="9212">MNEICQKDLLARNMNRMLQLFPKEYNIFPKTWCLTAEYIEFQGYCKSVEAKDLYLQTRKWLPGQRESHHPSAPGYQL</sequence>
<reference evidence="1" key="3">
    <citation type="submission" date="2025-09" db="UniProtKB">
        <authorList>
            <consortium name="Ensembl"/>
        </authorList>
    </citation>
    <scope>IDENTIFICATION</scope>
</reference>